<dbReference type="EMBL" id="DQVM01000012">
    <property type="protein sequence ID" value="HIQ29035.1"/>
    <property type="molecule type" value="Genomic_DNA"/>
</dbReference>
<gene>
    <name evidence="1" type="ORF">EYH45_00560</name>
</gene>
<comment type="caution">
    <text evidence="1">The sequence shown here is derived from an EMBL/GenBank/DDBJ whole genome shotgun (WGS) entry which is preliminary data.</text>
</comment>
<dbReference type="AlphaFoldDB" id="A0A832ZU64"/>
<dbReference type="Proteomes" id="UP000608579">
    <property type="component" value="Unassembled WGS sequence"/>
</dbReference>
<dbReference type="InterPro" id="IPR007355">
    <property type="entry name" value="DUF424"/>
</dbReference>
<organism evidence="1 2">
    <name type="scientific">Caldiarchaeum subterraneum</name>
    <dbReference type="NCBI Taxonomy" id="311458"/>
    <lineage>
        <taxon>Archaea</taxon>
        <taxon>Nitrososphaerota</taxon>
        <taxon>Candidatus Caldarchaeales</taxon>
        <taxon>Candidatus Caldarchaeaceae</taxon>
        <taxon>Candidatus Caldarchaeum</taxon>
    </lineage>
</organism>
<evidence type="ECO:0000313" key="1">
    <source>
        <dbReference type="EMBL" id="HIQ29035.1"/>
    </source>
</evidence>
<name>A0A832ZU64_CALS0</name>
<evidence type="ECO:0000313" key="2">
    <source>
        <dbReference type="Proteomes" id="UP000608579"/>
    </source>
</evidence>
<protein>
    <submittedName>
        <fullName evidence="1">DUF424 family protein</fullName>
    </submittedName>
</protein>
<proteinExistence type="predicted"/>
<reference evidence="1" key="1">
    <citation type="journal article" date="2020" name="ISME J.">
        <title>Gammaproteobacteria mediating utilization of methyl-, sulfur- and petroleum organic compounds in deep ocean hydrothermal plumes.</title>
        <authorList>
            <person name="Zhou Z."/>
            <person name="Liu Y."/>
            <person name="Pan J."/>
            <person name="Cron B.R."/>
            <person name="Toner B.M."/>
            <person name="Anantharaman K."/>
            <person name="Breier J.A."/>
            <person name="Dick G.J."/>
            <person name="Li M."/>
        </authorList>
    </citation>
    <scope>NUCLEOTIDE SEQUENCE</scope>
    <source>
        <strain evidence="1">SZUA-1515</strain>
    </source>
</reference>
<dbReference type="Gene3D" id="3.30.1860.10">
    <property type="entry name" value="uncharacterized conserved protein from methanopyrus kandleri domain like"/>
    <property type="match status" value="1"/>
</dbReference>
<sequence length="107" mass="11748">MSWLGLSDNLCWVKVHHSRSGEVVVAICDSELVGRKLTITGGAKVDVSRAFYCGVLVESEELEKYIKQGTIINILGRKSVEAAIKAGFARREAVIHIDGVPHIQIFL</sequence>
<accession>A0A832ZU64</accession>
<dbReference type="Pfam" id="PF04242">
    <property type="entry name" value="DUF424"/>
    <property type="match status" value="1"/>
</dbReference>